<feature type="compositionally biased region" description="Polar residues" evidence="3">
    <location>
        <begin position="89"/>
        <end position="103"/>
    </location>
</feature>
<dbReference type="Gene3D" id="4.10.240.10">
    <property type="entry name" value="Zn(2)-C6 fungal-type DNA-binding domain"/>
    <property type="match status" value="1"/>
</dbReference>
<dbReference type="PROSITE" id="PS50048">
    <property type="entry name" value="ZN2_CY6_FUNGAL_2"/>
    <property type="match status" value="1"/>
</dbReference>
<dbReference type="CDD" id="cd00067">
    <property type="entry name" value="GAL4"/>
    <property type="match status" value="1"/>
</dbReference>
<proteinExistence type="predicted"/>
<dbReference type="InterPro" id="IPR021858">
    <property type="entry name" value="Fun_TF"/>
</dbReference>
<organism evidence="5 6">
    <name type="scientific">Hyaloscypha hepaticicola</name>
    <dbReference type="NCBI Taxonomy" id="2082293"/>
    <lineage>
        <taxon>Eukaryota</taxon>
        <taxon>Fungi</taxon>
        <taxon>Dikarya</taxon>
        <taxon>Ascomycota</taxon>
        <taxon>Pezizomycotina</taxon>
        <taxon>Leotiomycetes</taxon>
        <taxon>Helotiales</taxon>
        <taxon>Hyaloscyphaceae</taxon>
        <taxon>Hyaloscypha</taxon>
    </lineage>
</organism>
<reference evidence="5 6" key="1">
    <citation type="submission" date="2016-05" db="EMBL/GenBank/DDBJ databases">
        <title>A degradative enzymes factory behind the ericoid mycorrhizal symbiosis.</title>
        <authorList>
            <consortium name="DOE Joint Genome Institute"/>
            <person name="Martino E."/>
            <person name="Morin E."/>
            <person name="Grelet G."/>
            <person name="Kuo A."/>
            <person name="Kohler A."/>
            <person name="Daghino S."/>
            <person name="Barry K."/>
            <person name="Choi C."/>
            <person name="Cichocki N."/>
            <person name="Clum A."/>
            <person name="Copeland A."/>
            <person name="Hainaut M."/>
            <person name="Haridas S."/>
            <person name="Labutti K."/>
            <person name="Lindquist E."/>
            <person name="Lipzen A."/>
            <person name="Khouja H.-R."/>
            <person name="Murat C."/>
            <person name="Ohm R."/>
            <person name="Olson A."/>
            <person name="Spatafora J."/>
            <person name="Veneault-Fourrey C."/>
            <person name="Henrissat B."/>
            <person name="Grigoriev I."/>
            <person name="Martin F."/>
            <person name="Perotto S."/>
        </authorList>
    </citation>
    <scope>NUCLEOTIDE SEQUENCE [LARGE SCALE GENOMIC DNA]</scope>
    <source>
        <strain evidence="5 6">UAMH 7357</strain>
    </source>
</reference>
<dbReference type="SMART" id="SM00066">
    <property type="entry name" value="GAL4"/>
    <property type="match status" value="1"/>
</dbReference>
<protein>
    <recommendedName>
        <fullName evidence="4">Zn(2)-C6 fungal-type domain-containing protein</fullName>
    </recommendedName>
</protein>
<dbReference type="GO" id="GO:0008270">
    <property type="term" value="F:zinc ion binding"/>
    <property type="evidence" value="ECO:0007669"/>
    <property type="project" value="InterPro"/>
</dbReference>
<dbReference type="InterPro" id="IPR001138">
    <property type="entry name" value="Zn2Cys6_DnaBD"/>
</dbReference>
<dbReference type="GO" id="GO:0000981">
    <property type="term" value="F:DNA-binding transcription factor activity, RNA polymerase II-specific"/>
    <property type="evidence" value="ECO:0007669"/>
    <property type="project" value="InterPro"/>
</dbReference>
<evidence type="ECO:0000256" key="3">
    <source>
        <dbReference type="SAM" id="MobiDB-lite"/>
    </source>
</evidence>
<comment type="subcellular location">
    <subcellularLocation>
        <location evidence="1">Nucleus</location>
    </subcellularLocation>
</comment>
<feature type="domain" description="Zn(2)-C6 fungal-type" evidence="4">
    <location>
        <begin position="10"/>
        <end position="38"/>
    </location>
</feature>
<accession>A0A2J6PJQ5</accession>
<dbReference type="PROSITE" id="PS00463">
    <property type="entry name" value="ZN2_CY6_FUNGAL_1"/>
    <property type="match status" value="1"/>
</dbReference>
<dbReference type="GO" id="GO:0005634">
    <property type="term" value="C:nucleus"/>
    <property type="evidence" value="ECO:0007669"/>
    <property type="project" value="UniProtKB-SubCell"/>
</dbReference>
<dbReference type="SUPFAM" id="SSF57701">
    <property type="entry name" value="Zn2/Cys6 DNA-binding domain"/>
    <property type="match status" value="1"/>
</dbReference>
<dbReference type="PANTHER" id="PTHR37534">
    <property type="entry name" value="TRANSCRIPTIONAL ACTIVATOR PROTEIN UGA3"/>
    <property type="match status" value="1"/>
</dbReference>
<dbReference type="EMBL" id="KZ613523">
    <property type="protein sequence ID" value="PMD14271.1"/>
    <property type="molecule type" value="Genomic_DNA"/>
</dbReference>
<name>A0A2J6PJQ5_9HELO</name>
<feature type="region of interest" description="Disordered" evidence="3">
    <location>
        <begin position="64"/>
        <end position="128"/>
    </location>
</feature>
<keyword evidence="6" id="KW-1185">Reference proteome</keyword>
<evidence type="ECO:0000256" key="1">
    <source>
        <dbReference type="ARBA" id="ARBA00004123"/>
    </source>
</evidence>
<evidence type="ECO:0000259" key="4">
    <source>
        <dbReference type="PROSITE" id="PS50048"/>
    </source>
</evidence>
<evidence type="ECO:0000313" key="5">
    <source>
        <dbReference type="EMBL" id="PMD14271.1"/>
    </source>
</evidence>
<gene>
    <name evidence="5" type="ORF">NA56DRAFT_393088</name>
</gene>
<evidence type="ECO:0000256" key="2">
    <source>
        <dbReference type="ARBA" id="ARBA00023242"/>
    </source>
</evidence>
<dbReference type="OrthoDB" id="5213892at2759"/>
<evidence type="ECO:0000313" key="6">
    <source>
        <dbReference type="Proteomes" id="UP000235672"/>
    </source>
</evidence>
<sequence length="559" mass="62028">MSGPLRSKQGCWTCRLRKKKCNEGRPLCSICTSLSITCYGYGPRPDWMDGGERERAVTNDMKEIVKHTSRRKSTTQPSRQRDQPIRIAPNSNVSLETTSGSVSNRHHETHPSSDHGSSQEDGVQVAQDPASKTIVPEVPGVFSIPSKEATLLMHFLDNMFPVMYPMCKPSILLGGRGWLLAITLRIKPLYHAALAFGAYYRTITLSQVSPSSRVAALVEQGKLYEICIKSLNQFGQDSCPYMKLGILTTVVQLIFYELFTGPGDTWQPHIRAAMGICERCHEGNLSGIGLAEKSRKILFDNQVITDYEAEVMEETVNFRFVFGTLIWLDIFSSITAGTTPQLLSYHSVSIDPDSQINLADIMGCKNNAMLQLGRLAAIYGLKSEALQHGNFDCSQLEQVVDDISRQIQCGLGQSALEDFNLSGCASATAFHTFPDSSKLVTHLFLQMATIYLHLIVQGFQNLTLLDTTISDAIKMLQSQTPTHLLSALVCPLFLIGCVAREEDKQLFRHVFSTLPLLDPLLNHRGRILPILEDVWSRRGTVLGFGWGDCVALTKDLLLI</sequence>
<dbReference type="InterPro" id="IPR036864">
    <property type="entry name" value="Zn2-C6_fun-type_DNA-bd_sf"/>
</dbReference>
<dbReference type="Pfam" id="PF11951">
    <property type="entry name" value="Fungal_trans_2"/>
    <property type="match status" value="1"/>
</dbReference>
<dbReference type="Proteomes" id="UP000235672">
    <property type="component" value="Unassembled WGS sequence"/>
</dbReference>
<dbReference type="Pfam" id="PF00172">
    <property type="entry name" value="Zn_clus"/>
    <property type="match status" value="1"/>
</dbReference>
<dbReference type="AlphaFoldDB" id="A0A2J6PJQ5"/>
<dbReference type="GO" id="GO:0000976">
    <property type="term" value="F:transcription cis-regulatory region binding"/>
    <property type="evidence" value="ECO:0007669"/>
    <property type="project" value="TreeGrafter"/>
</dbReference>
<dbReference type="PANTHER" id="PTHR37534:SF26">
    <property type="entry name" value="TRANSCRIPTION FACTOR, PUTATIVE-RELATED"/>
    <property type="match status" value="1"/>
</dbReference>
<dbReference type="GO" id="GO:0045944">
    <property type="term" value="P:positive regulation of transcription by RNA polymerase II"/>
    <property type="evidence" value="ECO:0007669"/>
    <property type="project" value="TreeGrafter"/>
</dbReference>
<keyword evidence="2" id="KW-0539">Nucleus</keyword>